<accession>A0AAE9YVF4</accession>
<dbReference type="GO" id="GO:0000160">
    <property type="term" value="P:phosphorelay signal transduction system"/>
    <property type="evidence" value="ECO:0007669"/>
    <property type="project" value="InterPro"/>
</dbReference>
<dbReference type="SMART" id="SM00448">
    <property type="entry name" value="REC"/>
    <property type="match status" value="1"/>
</dbReference>
<dbReference type="Gene3D" id="3.40.50.2300">
    <property type="match status" value="1"/>
</dbReference>
<reference evidence="4 5" key="1">
    <citation type="journal article" date="2015" name="Genome Announc.">
        <title>Draft Genome Sequences of Marine Isolates of Thalassomonas viridans and Thalassomonas actiniarum.</title>
        <authorList>
            <person name="Olonade I."/>
            <person name="van Zyl L.J."/>
            <person name="Trindade M."/>
        </authorList>
    </citation>
    <scope>NUCLEOTIDE SEQUENCE [LARGE SCALE GENOMIC DNA]</scope>
    <source>
        <strain evidence="4 5">A5K-106</strain>
    </source>
</reference>
<dbReference type="EMBL" id="CP059735">
    <property type="protein sequence ID" value="WDE01297.1"/>
    <property type="molecule type" value="Genomic_DNA"/>
</dbReference>
<dbReference type="InterPro" id="IPR011006">
    <property type="entry name" value="CheY-like_superfamily"/>
</dbReference>
<dbReference type="PANTHER" id="PTHR44591">
    <property type="entry name" value="STRESS RESPONSE REGULATOR PROTEIN 1"/>
    <property type="match status" value="1"/>
</dbReference>
<protein>
    <submittedName>
        <fullName evidence="4">Response regulator</fullName>
    </submittedName>
</protein>
<feature type="domain" description="Response regulatory" evidence="3">
    <location>
        <begin position="3"/>
        <end position="132"/>
    </location>
</feature>
<name>A0AAE9YVF4_9GAMM</name>
<dbReference type="InterPro" id="IPR050595">
    <property type="entry name" value="Bact_response_regulator"/>
</dbReference>
<keyword evidence="5" id="KW-1185">Reference proteome</keyword>
<gene>
    <name evidence="4" type="ORF">SG35_012040</name>
</gene>
<evidence type="ECO:0000313" key="5">
    <source>
        <dbReference type="Proteomes" id="UP000032568"/>
    </source>
</evidence>
<dbReference type="KEGG" id="tact:SG35_012040"/>
<organism evidence="4 5">
    <name type="scientific">Thalassomonas actiniarum</name>
    <dbReference type="NCBI Taxonomy" id="485447"/>
    <lineage>
        <taxon>Bacteria</taxon>
        <taxon>Pseudomonadati</taxon>
        <taxon>Pseudomonadota</taxon>
        <taxon>Gammaproteobacteria</taxon>
        <taxon>Alteromonadales</taxon>
        <taxon>Colwelliaceae</taxon>
        <taxon>Thalassomonas</taxon>
    </lineage>
</organism>
<proteinExistence type="predicted"/>
<evidence type="ECO:0000313" key="4">
    <source>
        <dbReference type="EMBL" id="WDE01297.1"/>
    </source>
</evidence>
<dbReference type="Pfam" id="PF00072">
    <property type="entry name" value="Response_reg"/>
    <property type="match status" value="1"/>
</dbReference>
<evidence type="ECO:0000256" key="2">
    <source>
        <dbReference type="PROSITE-ProRule" id="PRU00169"/>
    </source>
</evidence>
<dbReference type="PANTHER" id="PTHR44591:SF3">
    <property type="entry name" value="RESPONSE REGULATORY DOMAIN-CONTAINING PROTEIN"/>
    <property type="match status" value="1"/>
</dbReference>
<feature type="modified residue" description="4-aspartylphosphate" evidence="2">
    <location>
        <position position="55"/>
    </location>
</feature>
<evidence type="ECO:0000259" key="3">
    <source>
        <dbReference type="PROSITE" id="PS50110"/>
    </source>
</evidence>
<dbReference type="InterPro" id="IPR001789">
    <property type="entry name" value="Sig_transdc_resp-reg_receiver"/>
</dbReference>
<dbReference type="SUPFAM" id="SSF52172">
    <property type="entry name" value="CheY-like"/>
    <property type="match status" value="1"/>
</dbReference>
<dbReference type="CDD" id="cd00156">
    <property type="entry name" value="REC"/>
    <property type="match status" value="1"/>
</dbReference>
<dbReference type="Proteomes" id="UP000032568">
    <property type="component" value="Chromosome"/>
</dbReference>
<keyword evidence="1 2" id="KW-0597">Phosphoprotein</keyword>
<reference evidence="4 5" key="2">
    <citation type="journal article" date="2022" name="Mar. Drugs">
        <title>Bioassay-Guided Fractionation Leads to the Detection of Cholic Acid Generated by the Rare Thalassomonas sp.</title>
        <authorList>
            <person name="Pheiffer F."/>
            <person name="Schneider Y.K."/>
            <person name="Hansen E.H."/>
            <person name="Andersen J.H."/>
            <person name="Isaksson J."/>
            <person name="Busche T."/>
            <person name="R C."/>
            <person name="Kalinowski J."/>
            <person name="Zyl L.V."/>
            <person name="Trindade M."/>
        </authorList>
    </citation>
    <scope>NUCLEOTIDE SEQUENCE [LARGE SCALE GENOMIC DNA]</scope>
    <source>
        <strain evidence="4 5">A5K-106</strain>
    </source>
</reference>
<sequence>MFKVMIVDDSEICLKTVHNLLNKQLDFPVSFSTFLSGREAKERFIFIQPDLVITDIYMPEFNGFELITYIKELTKTPILALSSGIFACGNGRGGERGSAESALEQAIEKGADYTLCKADMTNGLTPLVNKIYQQSLVLN</sequence>
<dbReference type="RefSeq" id="WP_053042829.1">
    <property type="nucleotide sequence ID" value="NZ_CP059735.1"/>
</dbReference>
<dbReference type="AlphaFoldDB" id="A0AAE9YVF4"/>
<evidence type="ECO:0000256" key="1">
    <source>
        <dbReference type="ARBA" id="ARBA00022553"/>
    </source>
</evidence>
<dbReference type="PROSITE" id="PS50110">
    <property type="entry name" value="RESPONSE_REGULATORY"/>
    <property type="match status" value="1"/>
</dbReference>